<dbReference type="Proteomes" id="UP000830671">
    <property type="component" value="Chromosome 2"/>
</dbReference>
<dbReference type="KEGG" id="clup:CLUP02_03438"/>
<evidence type="ECO:0000313" key="3">
    <source>
        <dbReference type="Proteomes" id="UP000830671"/>
    </source>
</evidence>
<keyword evidence="3" id="KW-1185">Reference proteome</keyword>
<sequence>MRVAQTAQTSVGVVQLQPRSGDVDPLLSDGPMAPRPGHTNLTSAAGSFSVYGPSARLNTTHTFPLHSKLSPLSFPLGSLDDTPTDLDLNLVKCLHGKCRSWPRQANHTPQRPCVQQRLTPVYGGGDLTKRKRSRYASSLLLAL</sequence>
<dbReference type="AlphaFoldDB" id="A0A9Q8SJA7"/>
<evidence type="ECO:0000313" key="2">
    <source>
        <dbReference type="EMBL" id="UQC77965.1"/>
    </source>
</evidence>
<name>A0A9Q8SJA7_9PEZI</name>
<dbReference type="RefSeq" id="XP_049139603.1">
    <property type="nucleotide sequence ID" value="XM_049282460.1"/>
</dbReference>
<proteinExistence type="predicted"/>
<dbReference type="GeneID" id="73337470"/>
<organism evidence="2 3">
    <name type="scientific">Colletotrichum lupini</name>
    <dbReference type="NCBI Taxonomy" id="145971"/>
    <lineage>
        <taxon>Eukaryota</taxon>
        <taxon>Fungi</taxon>
        <taxon>Dikarya</taxon>
        <taxon>Ascomycota</taxon>
        <taxon>Pezizomycotina</taxon>
        <taxon>Sordariomycetes</taxon>
        <taxon>Hypocreomycetidae</taxon>
        <taxon>Glomerellales</taxon>
        <taxon>Glomerellaceae</taxon>
        <taxon>Colletotrichum</taxon>
        <taxon>Colletotrichum acutatum species complex</taxon>
    </lineage>
</organism>
<reference evidence="2" key="1">
    <citation type="journal article" date="2021" name="Mol. Plant Microbe Interact.">
        <title>Complete Genome Sequence of the Plant-Pathogenic Fungus Colletotrichum lupini.</title>
        <authorList>
            <person name="Baroncelli R."/>
            <person name="Pensec F."/>
            <person name="Da Lio D."/>
            <person name="Boufleur T."/>
            <person name="Vicente I."/>
            <person name="Sarrocco S."/>
            <person name="Picot A."/>
            <person name="Baraldi E."/>
            <person name="Sukno S."/>
            <person name="Thon M."/>
            <person name="Le Floch G."/>
        </authorList>
    </citation>
    <scope>NUCLEOTIDE SEQUENCE</scope>
    <source>
        <strain evidence="2">IMI 504893</strain>
    </source>
</reference>
<protein>
    <submittedName>
        <fullName evidence="2">Uncharacterized protein</fullName>
    </submittedName>
</protein>
<gene>
    <name evidence="2" type="ORF">CLUP02_03438</name>
</gene>
<feature type="compositionally biased region" description="Polar residues" evidence="1">
    <location>
        <begin position="1"/>
        <end position="12"/>
    </location>
</feature>
<accession>A0A9Q8SJA7</accession>
<dbReference type="EMBL" id="CP019474">
    <property type="protein sequence ID" value="UQC77965.1"/>
    <property type="molecule type" value="Genomic_DNA"/>
</dbReference>
<feature type="region of interest" description="Disordered" evidence="1">
    <location>
        <begin position="1"/>
        <end position="36"/>
    </location>
</feature>
<evidence type="ECO:0000256" key="1">
    <source>
        <dbReference type="SAM" id="MobiDB-lite"/>
    </source>
</evidence>